<accession>A0A3D9SN39</accession>
<reference evidence="2 3" key="1">
    <citation type="submission" date="2018-08" db="EMBL/GenBank/DDBJ databases">
        <title>Sequencing the genomes of 1000 actinobacteria strains.</title>
        <authorList>
            <person name="Klenk H.-P."/>
        </authorList>
    </citation>
    <scope>NUCLEOTIDE SEQUENCE [LARGE SCALE GENOMIC DNA]</scope>
    <source>
        <strain evidence="2 3">DSM 43927</strain>
    </source>
</reference>
<organism evidence="2 3">
    <name type="scientific">Thermomonospora umbrina</name>
    <dbReference type="NCBI Taxonomy" id="111806"/>
    <lineage>
        <taxon>Bacteria</taxon>
        <taxon>Bacillati</taxon>
        <taxon>Actinomycetota</taxon>
        <taxon>Actinomycetes</taxon>
        <taxon>Streptosporangiales</taxon>
        <taxon>Thermomonosporaceae</taxon>
        <taxon>Thermomonospora</taxon>
    </lineage>
</organism>
<dbReference type="RefSeq" id="WP_116021579.1">
    <property type="nucleotide sequence ID" value="NZ_QTTT01000001.1"/>
</dbReference>
<protein>
    <recommendedName>
        <fullName evidence="1">DUF6745 domain-containing protein</fullName>
    </recommendedName>
</protein>
<feature type="domain" description="DUF6745" evidence="1">
    <location>
        <begin position="191"/>
        <end position="406"/>
    </location>
</feature>
<dbReference type="Proteomes" id="UP000256661">
    <property type="component" value="Unassembled WGS sequence"/>
</dbReference>
<sequence length="411" mass="45584">MSAARGAGPRIDADDRPHAAIDIRDEWRRHALSALPADRPAAEAAISELYRLIDRRPPRFVWVDSPAGLLTVLRSDGGPEPSDLRLSSLPNRLEDWPIASQLAHLTSTLRNRLDAGIRRRVSSRPLTGPDSRALARSQPPVEALRQGARLEHVVEATVWESLDASVNDTVRAPLRAALMSLAGGSTGLTWYGQHDAHWIARYDAWRRLDLLRVLPSEDRLLDTWSALARSCGWWWPFDDTCVVSERPVAVHTEPMPGGLHGQTRLHHDDVPAVRYADGWGLYALHGTPVPEWVITDPTAERITGERNIEVRRSAIERIGWDAYIRDAGLDLVAVAPDPGNPGCDLHLYDMPARAWGPPSRVLLAVNGSVERDGRRRRYGLTVPSDLDDPVAAAGWSYGLSAEVYARLLRRT</sequence>
<name>A0A3D9SN39_9ACTN</name>
<dbReference type="AlphaFoldDB" id="A0A3D9SN39"/>
<keyword evidence="3" id="KW-1185">Reference proteome</keyword>
<dbReference type="EMBL" id="QTTT01000001">
    <property type="protein sequence ID" value="REE95840.1"/>
    <property type="molecule type" value="Genomic_DNA"/>
</dbReference>
<evidence type="ECO:0000259" key="1">
    <source>
        <dbReference type="Pfam" id="PF20530"/>
    </source>
</evidence>
<evidence type="ECO:0000313" key="2">
    <source>
        <dbReference type="EMBL" id="REE95840.1"/>
    </source>
</evidence>
<gene>
    <name evidence="2" type="ORF">DFJ69_1254</name>
</gene>
<proteinExistence type="predicted"/>
<evidence type="ECO:0000313" key="3">
    <source>
        <dbReference type="Proteomes" id="UP000256661"/>
    </source>
</evidence>
<dbReference type="OrthoDB" id="871648at2"/>
<comment type="caution">
    <text evidence="2">The sequence shown here is derived from an EMBL/GenBank/DDBJ whole genome shotgun (WGS) entry which is preliminary data.</text>
</comment>
<dbReference type="InterPro" id="IPR046633">
    <property type="entry name" value="DUF6745"/>
</dbReference>
<dbReference type="Pfam" id="PF20530">
    <property type="entry name" value="DUF6745"/>
    <property type="match status" value="1"/>
</dbReference>